<evidence type="ECO:0000256" key="1">
    <source>
        <dbReference type="ARBA" id="ARBA00005964"/>
    </source>
</evidence>
<evidence type="ECO:0000256" key="3">
    <source>
        <dbReference type="RuleBase" id="RU361235"/>
    </source>
</evidence>
<keyword evidence="2 3" id="KW-0378">Hydrolase</keyword>
<evidence type="ECO:0000256" key="2">
    <source>
        <dbReference type="ARBA" id="ARBA00022801"/>
    </source>
</evidence>
<dbReference type="AlphaFoldDB" id="A0A061AUF4"/>
<keyword evidence="3" id="KW-0732">Signal</keyword>
<evidence type="ECO:0000259" key="4">
    <source>
        <dbReference type="Pfam" id="PF00135"/>
    </source>
</evidence>
<dbReference type="EC" id="3.1.1.-" evidence="3"/>
<dbReference type="GO" id="GO:0016787">
    <property type="term" value="F:hydrolase activity"/>
    <property type="evidence" value="ECO:0007669"/>
    <property type="project" value="UniProtKB-KW"/>
</dbReference>
<protein>
    <recommendedName>
        <fullName evidence="3">Carboxylic ester hydrolase</fullName>
        <ecNumber evidence="3">3.1.1.-</ecNumber>
    </recommendedName>
</protein>
<evidence type="ECO:0000313" key="5">
    <source>
        <dbReference type="EMBL" id="CDR40818.1"/>
    </source>
</evidence>
<dbReference type="EMBL" id="LK052940">
    <property type="protein sequence ID" value="CDR40818.1"/>
    <property type="molecule type" value="Genomic_DNA"/>
</dbReference>
<dbReference type="SUPFAM" id="SSF53474">
    <property type="entry name" value="alpha/beta-Hydrolases"/>
    <property type="match status" value="1"/>
</dbReference>
<dbReference type="ESTHER" id="rhot1-m7x154">
    <property type="family name" value="Fungal_carboxylesterase_lipase"/>
</dbReference>
<feature type="domain" description="Carboxylesterase type B" evidence="4">
    <location>
        <begin position="41"/>
        <end position="525"/>
    </location>
</feature>
<accession>A0A061AUF4</accession>
<reference evidence="5" key="1">
    <citation type="journal article" date="2014" name="Genome Announc.">
        <title>Draft genome sequence of Rhodosporidium toruloides CECT1137, an oleaginous yeast of biotechnological interest.</title>
        <authorList>
            <person name="Morin N."/>
            <person name="Calcas X."/>
            <person name="Devillers H."/>
            <person name="Durrens P."/>
            <person name="Sherman D.J."/>
            <person name="Nicaud J.-M."/>
            <person name="Neuveglise C."/>
        </authorList>
    </citation>
    <scope>NUCLEOTIDE SEQUENCE</scope>
    <source>
        <strain evidence="5">CECT1137</strain>
    </source>
</reference>
<comment type="similarity">
    <text evidence="1 3">Belongs to the type-B carboxylesterase/lipase family.</text>
</comment>
<feature type="signal peptide" evidence="3">
    <location>
        <begin position="1"/>
        <end position="23"/>
    </location>
</feature>
<dbReference type="InterPro" id="IPR002018">
    <property type="entry name" value="CarbesteraseB"/>
</dbReference>
<organism evidence="5">
    <name type="scientific">Rhodotorula toruloides</name>
    <name type="common">Yeast</name>
    <name type="synonym">Rhodosporidium toruloides</name>
    <dbReference type="NCBI Taxonomy" id="5286"/>
    <lineage>
        <taxon>Eukaryota</taxon>
        <taxon>Fungi</taxon>
        <taxon>Dikarya</taxon>
        <taxon>Basidiomycota</taxon>
        <taxon>Pucciniomycotina</taxon>
        <taxon>Microbotryomycetes</taxon>
        <taxon>Sporidiobolales</taxon>
        <taxon>Sporidiobolaceae</taxon>
        <taxon>Rhodotorula</taxon>
    </lineage>
</organism>
<dbReference type="InterPro" id="IPR019826">
    <property type="entry name" value="Carboxylesterase_B_AS"/>
</dbReference>
<dbReference type="PANTHER" id="PTHR11559">
    <property type="entry name" value="CARBOXYLESTERASE"/>
    <property type="match status" value="1"/>
</dbReference>
<gene>
    <name evidence="5" type="ORF">RHTO0S_05e07580g</name>
</gene>
<dbReference type="PROSITE" id="PS00122">
    <property type="entry name" value="CARBOXYLESTERASE_B_1"/>
    <property type="match status" value="1"/>
</dbReference>
<name>A0A061AUF4_RHOTO</name>
<feature type="chain" id="PRO_5005102756" description="Carboxylic ester hydrolase" evidence="3">
    <location>
        <begin position="24"/>
        <end position="574"/>
    </location>
</feature>
<dbReference type="OrthoDB" id="408631at2759"/>
<dbReference type="InterPro" id="IPR029058">
    <property type="entry name" value="AB_hydrolase_fold"/>
</dbReference>
<dbReference type="InterPro" id="IPR050309">
    <property type="entry name" value="Type-B_Carboxylest/Lipase"/>
</dbReference>
<proteinExistence type="inferred from homology"/>
<dbReference type="Pfam" id="PF00135">
    <property type="entry name" value="COesterase"/>
    <property type="match status" value="1"/>
</dbReference>
<dbReference type="Gene3D" id="3.40.50.1820">
    <property type="entry name" value="alpha/beta hydrolase"/>
    <property type="match status" value="1"/>
</dbReference>
<sequence>MQLPTSTLAALFASLVFSSFAAAAPTAELDNNGGPVVDLGKYGKFLGTVQNNGTVHSWKAVPYAAPPVGDLRFKAPRSLPTQNSTIQDVSQDFPGHITACVQFGTTSFVGVNASPGTEDCLKLWIWAPAKAKAGDKLPVVVYTHGGGLQNSQSPNNDFSDMVGQDGGFIAVNANYRLGLLGHWNSVASRDEGEPGNLSLLDGRFAVDWVHKNIAQFGGDPNNIAIQGQSGGGGAIMSQLVLYDGKKPNYQKAIPRSNQNYAAYKIEDLTPRNDAFAKLVNCTDSASTKEGAAKQLACMRSLPAETIRLAAVNFSRTAQPNGYSWPGWLPSVDGETLTDQPIRLFNQGKIAKVPVLTGDVTNEFGQLNPHPNGNFTALVNSTIGPAVTPDFIAEMERIYPAPIANASLDTNTYATEDNRGWTFMNEYSFNGAAFAIARAAKKAGLPSFYYRFNAPQTQKYPAYYGASHSADNWHLQNATSEMNATEKAVAYEWRAYISSFIKHSDPNTARLASSPEWQQFNPTYRYAPRLLVQQQLAASANLSAPTGTGMELVPTNEWDRLALWTSEEVIKMTKQ</sequence>